<reference evidence="2 3" key="1">
    <citation type="journal article" date="2022" name="G3 (Bethesda)">
        <title>Whole-genome sequence and methylome profiling of the almond [Prunus dulcis (Mill.) D.A. Webb] cultivar 'Nonpareil'.</title>
        <authorList>
            <person name="D'Amico-Willman K.M."/>
            <person name="Ouma W.Z."/>
            <person name="Meulia T."/>
            <person name="Sideli G.M."/>
            <person name="Gradziel T.M."/>
            <person name="Fresnedo-Ramirez J."/>
        </authorList>
    </citation>
    <scope>NUCLEOTIDE SEQUENCE [LARGE SCALE GENOMIC DNA]</scope>
    <source>
        <strain evidence="2">Clone GOH B32 T37-40</strain>
    </source>
</reference>
<protein>
    <submittedName>
        <fullName evidence="2">Uncharacterized protein</fullName>
    </submittedName>
</protein>
<keyword evidence="3" id="KW-1185">Reference proteome</keyword>
<evidence type="ECO:0000313" key="2">
    <source>
        <dbReference type="EMBL" id="KAI5317831.1"/>
    </source>
</evidence>
<dbReference type="EMBL" id="JAJFAZ020000007">
    <property type="protein sequence ID" value="KAI5317831.1"/>
    <property type="molecule type" value="Genomic_DNA"/>
</dbReference>
<dbReference type="AlphaFoldDB" id="A0AAD4V4V3"/>
<evidence type="ECO:0000256" key="1">
    <source>
        <dbReference type="SAM" id="MobiDB-lite"/>
    </source>
</evidence>
<feature type="region of interest" description="Disordered" evidence="1">
    <location>
        <begin position="1"/>
        <end position="26"/>
    </location>
</feature>
<organism evidence="2 3">
    <name type="scientific">Prunus dulcis</name>
    <name type="common">Almond</name>
    <name type="synonym">Amygdalus dulcis</name>
    <dbReference type="NCBI Taxonomy" id="3755"/>
    <lineage>
        <taxon>Eukaryota</taxon>
        <taxon>Viridiplantae</taxon>
        <taxon>Streptophyta</taxon>
        <taxon>Embryophyta</taxon>
        <taxon>Tracheophyta</taxon>
        <taxon>Spermatophyta</taxon>
        <taxon>Magnoliopsida</taxon>
        <taxon>eudicotyledons</taxon>
        <taxon>Gunneridae</taxon>
        <taxon>Pentapetalae</taxon>
        <taxon>rosids</taxon>
        <taxon>fabids</taxon>
        <taxon>Rosales</taxon>
        <taxon>Rosaceae</taxon>
        <taxon>Amygdaloideae</taxon>
        <taxon>Amygdaleae</taxon>
        <taxon>Prunus</taxon>
    </lineage>
</organism>
<proteinExistence type="predicted"/>
<evidence type="ECO:0000313" key="3">
    <source>
        <dbReference type="Proteomes" id="UP001054821"/>
    </source>
</evidence>
<dbReference type="Proteomes" id="UP001054821">
    <property type="component" value="Chromosome 7"/>
</dbReference>
<feature type="compositionally biased region" description="Basic and acidic residues" evidence="1">
    <location>
        <begin position="11"/>
        <end position="26"/>
    </location>
</feature>
<accession>A0AAD4V4V3</accession>
<comment type="caution">
    <text evidence="2">The sequence shown here is derived from an EMBL/GenBank/DDBJ whole genome shotgun (WGS) entry which is preliminary data.</text>
</comment>
<name>A0AAD4V4V3_PRUDU</name>
<gene>
    <name evidence="2" type="ORF">L3X38_037538</name>
</gene>
<sequence>MAKELSIQAKGRNDLPRNTKSSHVKDVRTPDLLESNLLGVTYATKVIQSSSTVAPPYVELEKLEKKNAAFTNLLSTERKCFETTILDFKKILVPAEEFLRTRGYGI</sequence>